<evidence type="ECO:0000256" key="4">
    <source>
        <dbReference type="ARBA" id="ARBA00022692"/>
    </source>
</evidence>
<reference evidence="10" key="1">
    <citation type="submission" date="2018-06" db="EMBL/GenBank/DDBJ databases">
        <authorList>
            <person name="Khan S.A."/>
        </authorList>
    </citation>
    <scope>NUCLEOTIDE SEQUENCE [LARGE SCALE GENOMIC DNA]</scope>
    <source>
        <strain evidence="10">DB-1506</strain>
    </source>
</reference>
<accession>A0A327M4X1</accession>
<evidence type="ECO:0000313" key="9">
    <source>
        <dbReference type="EMBL" id="RAI57263.1"/>
    </source>
</evidence>
<dbReference type="Proteomes" id="UP000249065">
    <property type="component" value="Unassembled WGS sequence"/>
</dbReference>
<dbReference type="PANTHER" id="PTHR43163">
    <property type="entry name" value="DIPEPTIDE TRANSPORT SYSTEM PERMEASE PROTEIN DPPB-RELATED"/>
    <property type="match status" value="1"/>
</dbReference>
<dbReference type="InterPro" id="IPR035906">
    <property type="entry name" value="MetI-like_sf"/>
</dbReference>
<dbReference type="SUPFAM" id="SSF161098">
    <property type="entry name" value="MetI-like"/>
    <property type="match status" value="1"/>
</dbReference>
<evidence type="ECO:0000256" key="3">
    <source>
        <dbReference type="ARBA" id="ARBA00022475"/>
    </source>
</evidence>
<dbReference type="GO" id="GO:0071916">
    <property type="term" value="F:dipeptide transmembrane transporter activity"/>
    <property type="evidence" value="ECO:0007669"/>
    <property type="project" value="TreeGrafter"/>
</dbReference>
<evidence type="ECO:0000256" key="7">
    <source>
        <dbReference type="RuleBase" id="RU363032"/>
    </source>
</evidence>
<dbReference type="GO" id="GO:0005886">
    <property type="term" value="C:plasma membrane"/>
    <property type="evidence" value="ECO:0007669"/>
    <property type="project" value="UniProtKB-SubCell"/>
</dbReference>
<dbReference type="Pfam" id="PF19300">
    <property type="entry name" value="BPD_transp_1_N"/>
    <property type="match status" value="1"/>
</dbReference>
<proteinExistence type="inferred from homology"/>
<sequence>MFAYVIRRVLQTIPVMALVALFVFSLLYISPGDPAAVIAGDQATPQDVERIRASLGLDRPYLVRFGTWLWAILHGDMGTSIFTNLPVTTMIAQRIEPTLSLMALTLVLAICIAVPMGVVAAWKQGTLIDRAVMGFAVLGFSVPVFVVGYLLAYVFALELDWLPVQGYTSLSNGVLPWLENLVLPAIALGGVYIALIARITRATMLEVLQQDYIRTARAKGAGQGSILFVHALKNAAVPIVTVIGIGIALLIGGAVVTESVFAIPGLGRLTVDAILRRDYPVIQGVVLLFSFVYVLVNLLIDLAYTLFDPRIRY</sequence>
<keyword evidence="3" id="KW-1003">Cell membrane</keyword>
<dbReference type="Pfam" id="PF00528">
    <property type="entry name" value="BPD_transp_1"/>
    <property type="match status" value="1"/>
</dbReference>
<keyword evidence="2 7" id="KW-0813">Transport</keyword>
<keyword evidence="10" id="KW-1185">Reference proteome</keyword>
<gene>
    <name evidence="9" type="ORF">DOO78_19760</name>
</gene>
<evidence type="ECO:0000256" key="2">
    <source>
        <dbReference type="ARBA" id="ARBA00022448"/>
    </source>
</evidence>
<dbReference type="PROSITE" id="PS50928">
    <property type="entry name" value="ABC_TM1"/>
    <property type="match status" value="1"/>
</dbReference>
<comment type="subcellular location">
    <subcellularLocation>
        <location evidence="1 7">Cell membrane</location>
        <topology evidence="1 7">Multi-pass membrane protein</topology>
    </subcellularLocation>
</comment>
<dbReference type="InterPro" id="IPR045621">
    <property type="entry name" value="BPD_transp_1_N"/>
</dbReference>
<evidence type="ECO:0000256" key="5">
    <source>
        <dbReference type="ARBA" id="ARBA00022989"/>
    </source>
</evidence>
<evidence type="ECO:0000259" key="8">
    <source>
        <dbReference type="PROSITE" id="PS50928"/>
    </source>
</evidence>
<evidence type="ECO:0000313" key="10">
    <source>
        <dbReference type="Proteomes" id="UP000249065"/>
    </source>
</evidence>
<feature type="transmembrane region" description="Helical" evidence="7">
    <location>
        <begin position="281"/>
        <end position="307"/>
    </location>
</feature>
<keyword evidence="5 7" id="KW-1133">Transmembrane helix</keyword>
<comment type="caution">
    <text evidence="9">The sequence shown here is derived from an EMBL/GenBank/DDBJ whole genome shotgun (WGS) entry which is preliminary data.</text>
</comment>
<feature type="transmembrane region" description="Helical" evidence="7">
    <location>
        <begin position="235"/>
        <end position="261"/>
    </location>
</feature>
<evidence type="ECO:0000256" key="6">
    <source>
        <dbReference type="ARBA" id="ARBA00023136"/>
    </source>
</evidence>
<dbReference type="OrthoDB" id="9807402at2"/>
<dbReference type="CDD" id="cd06261">
    <property type="entry name" value="TM_PBP2"/>
    <property type="match status" value="1"/>
</dbReference>
<name>A0A327M4X1_9PROT</name>
<keyword evidence="4 7" id="KW-0812">Transmembrane</keyword>
<dbReference type="EMBL" id="QLIX01000019">
    <property type="protein sequence ID" value="RAI57263.1"/>
    <property type="molecule type" value="Genomic_DNA"/>
</dbReference>
<feature type="domain" description="ABC transmembrane type-1" evidence="8">
    <location>
        <begin position="95"/>
        <end position="304"/>
    </location>
</feature>
<feature type="transmembrane region" description="Helical" evidence="7">
    <location>
        <begin position="177"/>
        <end position="197"/>
    </location>
</feature>
<feature type="transmembrane region" description="Helical" evidence="7">
    <location>
        <begin position="134"/>
        <end position="157"/>
    </location>
</feature>
<feature type="transmembrane region" description="Helical" evidence="7">
    <location>
        <begin position="99"/>
        <end position="122"/>
    </location>
</feature>
<dbReference type="InterPro" id="IPR000515">
    <property type="entry name" value="MetI-like"/>
</dbReference>
<keyword evidence="6 7" id="KW-0472">Membrane</keyword>
<comment type="similarity">
    <text evidence="7">Belongs to the binding-protein-dependent transport system permease family.</text>
</comment>
<dbReference type="RefSeq" id="WP_111471594.1">
    <property type="nucleotide sequence ID" value="NZ_QLIX01000019.1"/>
</dbReference>
<feature type="transmembrane region" description="Helical" evidence="7">
    <location>
        <begin position="12"/>
        <end position="30"/>
    </location>
</feature>
<dbReference type="Gene3D" id="1.10.3720.10">
    <property type="entry name" value="MetI-like"/>
    <property type="match status" value="1"/>
</dbReference>
<dbReference type="AlphaFoldDB" id="A0A327M4X1"/>
<evidence type="ECO:0000256" key="1">
    <source>
        <dbReference type="ARBA" id="ARBA00004651"/>
    </source>
</evidence>
<protein>
    <submittedName>
        <fullName evidence="9">ABC transporter permease</fullName>
    </submittedName>
</protein>
<dbReference type="PANTHER" id="PTHR43163:SF6">
    <property type="entry name" value="DIPEPTIDE TRANSPORT SYSTEM PERMEASE PROTEIN DPPB-RELATED"/>
    <property type="match status" value="1"/>
</dbReference>
<organism evidence="9 10">
    <name type="scientific">Roseicella frigidaeris</name>
    <dbReference type="NCBI Taxonomy" id="2230885"/>
    <lineage>
        <taxon>Bacteria</taxon>
        <taxon>Pseudomonadati</taxon>
        <taxon>Pseudomonadota</taxon>
        <taxon>Alphaproteobacteria</taxon>
        <taxon>Acetobacterales</taxon>
        <taxon>Roseomonadaceae</taxon>
        <taxon>Roseicella</taxon>
    </lineage>
</organism>